<proteinExistence type="predicted"/>
<feature type="region of interest" description="Disordered" evidence="1">
    <location>
        <begin position="47"/>
        <end position="106"/>
    </location>
</feature>
<accession>A0A077LVR5</accession>
<name>A0A077LVR5_9MICO</name>
<feature type="compositionally biased region" description="Polar residues" evidence="1">
    <location>
        <begin position="47"/>
        <end position="58"/>
    </location>
</feature>
<feature type="compositionally biased region" description="Basic and acidic residues" evidence="1">
    <location>
        <begin position="1"/>
        <end position="13"/>
    </location>
</feature>
<dbReference type="AlphaFoldDB" id="A0A077LVR5"/>
<reference evidence="2 3" key="1">
    <citation type="journal article" date="2013" name="ISME J.">
        <title>A metabolic model for members of the genus Tetrasphaera involved in enhanced biological phosphorus removal.</title>
        <authorList>
            <person name="Kristiansen R."/>
            <person name="Nguyen H.T.T."/>
            <person name="Saunders A.M."/>
            <person name="Nielsen J.L."/>
            <person name="Wimmer R."/>
            <person name="Le V.Q."/>
            <person name="McIlroy S.J."/>
            <person name="Petrovski S."/>
            <person name="Seviour R.J."/>
            <person name="Calteau A."/>
            <person name="Nielsen K.L."/>
            <person name="Nielsen P.H."/>
        </authorList>
    </citation>
    <scope>NUCLEOTIDE SEQUENCE [LARGE SCALE GENOMIC DNA]</scope>
    <source>
        <strain evidence="2 3">T1-X7</strain>
    </source>
</reference>
<evidence type="ECO:0000313" key="2">
    <source>
        <dbReference type="EMBL" id="CCH76912.1"/>
    </source>
</evidence>
<comment type="caution">
    <text evidence="2">The sequence shown here is derived from an EMBL/GenBank/DDBJ whole genome shotgun (WGS) entry which is preliminary data.</text>
</comment>
<keyword evidence="3" id="KW-1185">Reference proteome</keyword>
<gene>
    <name evidence="2" type="ORF">BN12_1530001</name>
</gene>
<organism evidence="2 3">
    <name type="scientific">Nostocoides japonicum T1-X7</name>
    <dbReference type="NCBI Taxonomy" id="1194083"/>
    <lineage>
        <taxon>Bacteria</taxon>
        <taxon>Bacillati</taxon>
        <taxon>Actinomycetota</taxon>
        <taxon>Actinomycetes</taxon>
        <taxon>Micrococcales</taxon>
        <taxon>Intrasporangiaceae</taxon>
        <taxon>Nostocoides</taxon>
    </lineage>
</organism>
<dbReference type="EMBL" id="CAJB01000061">
    <property type="protein sequence ID" value="CCH76912.1"/>
    <property type="molecule type" value="Genomic_DNA"/>
</dbReference>
<feature type="region of interest" description="Disordered" evidence="1">
    <location>
        <begin position="1"/>
        <end position="30"/>
    </location>
</feature>
<evidence type="ECO:0000256" key="1">
    <source>
        <dbReference type="SAM" id="MobiDB-lite"/>
    </source>
</evidence>
<evidence type="ECO:0000313" key="3">
    <source>
        <dbReference type="Proteomes" id="UP000035721"/>
    </source>
</evidence>
<protein>
    <submittedName>
        <fullName evidence="2">Uncharacterized protein</fullName>
    </submittedName>
</protein>
<feature type="compositionally biased region" description="Basic and acidic residues" evidence="1">
    <location>
        <begin position="61"/>
        <end position="70"/>
    </location>
</feature>
<dbReference type="Proteomes" id="UP000035721">
    <property type="component" value="Unassembled WGS sequence"/>
</dbReference>
<sequence>MSFPWSEHERNHDNPAPADHPSTPGPGTTHQVLVGKLTRALTLTSFPTRTRATVNPSRQALDLRGRRLSDHANPARAELMSSPDATDDIFSARARAPPPGNLDTGV</sequence>